<keyword evidence="2" id="KW-0732">Signal</keyword>
<evidence type="ECO:0000313" key="5">
    <source>
        <dbReference type="Proteomes" id="UP001212997"/>
    </source>
</evidence>
<gene>
    <name evidence="4" type="ORF">NLI96_g5977</name>
</gene>
<dbReference type="Pfam" id="PF00188">
    <property type="entry name" value="CAP"/>
    <property type="match status" value="1"/>
</dbReference>
<reference evidence="4" key="1">
    <citation type="submission" date="2022-07" db="EMBL/GenBank/DDBJ databases">
        <title>Genome Sequence of Physisporinus lineatus.</title>
        <authorList>
            <person name="Buettner E."/>
        </authorList>
    </citation>
    <scope>NUCLEOTIDE SEQUENCE</scope>
    <source>
        <strain evidence="4">VT162</strain>
    </source>
</reference>
<dbReference type="AlphaFoldDB" id="A0AAD5YDE4"/>
<keyword evidence="5" id="KW-1185">Reference proteome</keyword>
<name>A0AAD5YDE4_9APHY</name>
<feature type="chain" id="PRO_5042063046" description="SCP domain-containing protein" evidence="2">
    <location>
        <begin position="18"/>
        <end position="289"/>
    </location>
</feature>
<dbReference type="EMBL" id="JANAWD010000208">
    <property type="protein sequence ID" value="KAJ3483944.1"/>
    <property type="molecule type" value="Genomic_DNA"/>
</dbReference>
<feature type="signal peptide" evidence="2">
    <location>
        <begin position="1"/>
        <end position="17"/>
    </location>
</feature>
<evidence type="ECO:0000259" key="3">
    <source>
        <dbReference type="SMART" id="SM00198"/>
    </source>
</evidence>
<feature type="domain" description="SCP" evidence="3">
    <location>
        <begin position="152"/>
        <end position="281"/>
    </location>
</feature>
<dbReference type="Gene3D" id="3.40.33.10">
    <property type="entry name" value="CAP"/>
    <property type="match status" value="1"/>
</dbReference>
<dbReference type="InterPro" id="IPR014044">
    <property type="entry name" value="CAP_dom"/>
</dbReference>
<sequence length="289" mass="30453">MFFHVLVLFALVASVLSAPTPVSEGLSINVEDLTSVEVSSPVIETPVATPVSASSPSPLPSIQSSETESPAPSSISSSSPPRSTQGSSSSAPVVSSEVPAVTSKVLSTQPSFSSTVLVTTSPIASPSQDSVVASKSRPSFSRSIPVPTTGPREIATYLYAHNLVRVEHGASPLTWSSELAEVAQTWANRCEFRHSNGEVGPYGENLAAGAGRFTAQRAVELFVNERYDPSNPTFSHFTQVVWKSTTQLGCAVSLCDGIFDAKYGKATYHVCMYNPVGNVVGEMQLNVQA</sequence>
<dbReference type="SUPFAM" id="SSF55797">
    <property type="entry name" value="PR-1-like"/>
    <property type="match status" value="1"/>
</dbReference>
<organism evidence="4 5">
    <name type="scientific">Meripilus lineatus</name>
    <dbReference type="NCBI Taxonomy" id="2056292"/>
    <lineage>
        <taxon>Eukaryota</taxon>
        <taxon>Fungi</taxon>
        <taxon>Dikarya</taxon>
        <taxon>Basidiomycota</taxon>
        <taxon>Agaricomycotina</taxon>
        <taxon>Agaricomycetes</taxon>
        <taxon>Polyporales</taxon>
        <taxon>Meripilaceae</taxon>
        <taxon>Meripilus</taxon>
    </lineage>
</organism>
<dbReference type="Proteomes" id="UP001212997">
    <property type="component" value="Unassembled WGS sequence"/>
</dbReference>
<evidence type="ECO:0000313" key="4">
    <source>
        <dbReference type="EMBL" id="KAJ3483944.1"/>
    </source>
</evidence>
<accession>A0AAD5YDE4</accession>
<dbReference type="PRINTS" id="PR00837">
    <property type="entry name" value="V5TPXLIKE"/>
</dbReference>
<feature type="region of interest" description="Disordered" evidence="1">
    <location>
        <begin position="47"/>
        <end position="94"/>
    </location>
</feature>
<proteinExistence type="predicted"/>
<dbReference type="InterPro" id="IPR001283">
    <property type="entry name" value="CRISP-related"/>
</dbReference>
<dbReference type="PANTHER" id="PTHR10334">
    <property type="entry name" value="CYSTEINE-RICH SECRETORY PROTEIN-RELATED"/>
    <property type="match status" value="1"/>
</dbReference>
<protein>
    <recommendedName>
        <fullName evidence="3">SCP domain-containing protein</fullName>
    </recommendedName>
</protein>
<dbReference type="SMART" id="SM00198">
    <property type="entry name" value="SCP"/>
    <property type="match status" value="1"/>
</dbReference>
<evidence type="ECO:0000256" key="2">
    <source>
        <dbReference type="SAM" id="SignalP"/>
    </source>
</evidence>
<comment type="caution">
    <text evidence="4">The sequence shown here is derived from an EMBL/GenBank/DDBJ whole genome shotgun (WGS) entry which is preliminary data.</text>
</comment>
<evidence type="ECO:0000256" key="1">
    <source>
        <dbReference type="SAM" id="MobiDB-lite"/>
    </source>
</evidence>
<dbReference type="InterPro" id="IPR035940">
    <property type="entry name" value="CAP_sf"/>
</dbReference>